<dbReference type="InterPro" id="IPR024175">
    <property type="entry name" value="Pept_S1A_C1r/C1S/mannan-bd"/>
</dbReference>
<feature type="signal peptide" evidence="16">
    <location>
        <begin position="1"/>
        <end position="16"/>
    </location>
</feature>
<dbReference type="SMART" id="SM00042">
    <property type="entry name" value="CUB"/>
    <property type="match status" value="1"/>
</dbReference>
<feature type="active site" description="Charge relay system" evidence="11">
    <location>
        <position position="469"/>
    </location>
</feature>
<dbReference type="GO" id="GO:0006508">
    <property type="term" value="P:proteolysis"/>
    <property type="evidence" value="ECO:0007669"/>
    <property type="project" value="InterPro"/>
</dbReference>
<keyword evidence="6" id="KW-0645">Protease</keyword>
<keyword evidence="4 15" id="KW-0768">Sushi</keyword>
<dbReference type="GO" id="GO:0046872">
    <property type="term" value="F:metal ion binding"/>
    <property type="evidence" value="ECO:0007669"/>
    <property type="project" value="UniProtKB-KW"/>
</dbReference>
<evidence type="ECO:0000256" key="10">
    <source>
        <dbReference type="ARBA" id="ARBA00023278"/>
    </source>
</evidence>
<comment type="subcellular location">
    <subcellularLocation>
        <location evidence="1">Secreted</location>
    </subcellularLocation>
</comment>
<dbReference type="Pfam" id="PF00431">
    <property type="entry name" value="CUB"/>
    <property type="match status" value="1"/>
</dbReference>
<reference evidence="20" key="1">
    <citation type="journal article" date="2016" name="Dev. Comp. Immunol.">
        <title>The complement system of elasmobranches revealed by liver transcriptome analysis of a hammerhead shark, Sphyrna zygaena.</title>
        <authorList>
            <person name="Goshima M."/>
            <person name="Sekiguchi R."/>
            <person name="Matsushita M."/>
            <person name="Nonaka M."/>
        </authorList>
    </citation>
    <scope>NUCLEOTIDE SEQUENCE</scope>
    <source>
        <tissue evidence="20">Liver</tissue>
    </source>
</reference>
<feature type="chain" id="PRO_5007524757" evidence="16">
    <location>
        <begin position="17"/>
        <end position="520"/>
    </location>
</feature>
<keyword evidence="10" id="KW-0379">Hydroxylation</keyword>
<dbReference type="GO" id="GO:0006956">
    <property type="term" value="P:complement activation"/>
    <property type="evidence" value="ECO:0007669"/>
    <property type="project" value="InterPro"/>
</dbReference>
<dbReference type="CDD" id="cd00033">
    <property type="entry name" value="CCP"/>
    <property type="match status" value="2"/>
</dbReference>
<dbReference type="PROSITE" id="PS00135">
    <property type="entry name" value="TRYPSIN_SER"/>
    <property type="match status" value="1"/>
</dbReference>
<dbReference type="InterPro" id="IPR009003">
    <property type="entry name" value="Peptidase_S1_PA"/>
</dbReference>
<evidence type="ECO:0000256" key="5">
    <source>
        <dbReference type="ARBA" id="ARBA00022729"/>
    </source>
</evidence>
<dbReference type="PRINTS" id="PR00722">
    <property type="entry name" value="CHYMOTRYPSIN"/>
</dbReference>
<dbReference type="Gene3D" id="2.10.70.10">
    <property type="entry name" value="Complement Module, domain 1"/>
    <property type="match status" value="2"/>
</dbReference>
<dbReference type="CDD" id="cd00190">
    <property type="entry name" value="Tryp_SPc"/>
    <property type="match status" value="1"/>
</dbReference>
<evidence type="ECO:0000256" key="3">
    <source>
        <dbReference type="ARBA" id="ARBA00022536"/>
    </source>
</evidence>
<dbReference type="Pfam" id="PF00084">
    <property type="entry name" value="Sushi"/>
    <property type="match status" value="2"/>
</dbReference>
<dbReference type="GO" id="GO:0004252">
    <property type="term" value="F:serine-type endopeptidase activity"/>
    <property type="evidence" value="ECO:0007669"/>
    <property type="project" value="InterPro"/>
</dbReference>
<dbReference type="SMART" id="SM00032">
    <property type="entry name" value="CCP"/>
    <property type="match status" value="2"/>
</dbReference>
<dbReference type="PROSITE" id="PS01180">
    <property type="entry name" value="CUB"/>
    <property type="match status" value="1"/>
</dbReference>
<feature type="modified residue" description="Phosphoserine; by CK2" evidence="13">
    <location>
        <position position="27"/>
    </location>
</feature>
<dbReference type="AlphaFoldDB" id="A0A146GEF4"/>
<dbReference type="SUPFAM" id="SSF49854">
    <property type="entry name" value="Spermadhesin, CUB domain"/>
    <property type="match status" value="1"/>
</dbReference>
<dbReference type="InterPro" id="IPR043504">
    <property type="entry name" value="Peptidase_S1_PA_chymotrypsin"/>
</dbReference>
<evidence type="ECO:0000256" key="8">
    <source>
        <dbReference type="ARBA" id="ARBA00023157"/>
    </source>
</evidence>
<keyword evidence="2" id="KW-0964">Secreted</keyword>
<dbReference type="Gene3D" id="2.40.10.10">
    <property type="entry name" value="Trypsin-like serine proteases"/>
    <property type="match status" value="2"/>
</dbReference>
<dbReference type="Gene3D" id="2.60.120.290">
    <property type="entry name" value="Spermadhesin, CUB domain"/>
    <property type="match status" value="1"/>
</dbReference>
<dbReference type="Pfam" id="PF00089">
    <property type="entry name" value="Trypsin"/>
    <property type="match status" value="1"/>
</dbReference>
<evidence type="ECO:0000256" key="9">
    <source>
        <dbReference type="ARBA" id="ARBA00023180"/>
    </source>
</evidence>
<keyword evidence="5 16" id="KW-0732">Signal</keyword>
<dbReference type="GO" id="GO:0005615">
    <property type="term" value="C:extracellular space"/>
    <property type="evidence" value="ECO:0007669"/>
    <property type="project" value="TreeGrafter"/>
</dbReference>
<feature type="disulfide bond" evidence="12">
    <location>
        <begin position="138"/>
        <end position="185"/>
    </location>
</feature>
<dbReference type="PANTHER" id="PTHR24255:SF18">
    <property type="entry name" value="COMPLEMENT C1S SUBCOMPONENT"/>
    <property type="match status" value="1"/>
</dbReference>
<accession>A0A146GEF4</accession>
<evidence type="ECO:0000256" key="1">
    <source>
        <dbReference type="ARBA" id="ARBA00004613"/>
    </source>
</evidence>
<dbReference type="InterPro" id="IPR035976">
    <property type="entry name" value="Sushi/SCR/CCP_sf"/>
</dbReference>
<dbReference type="CDD" id="cd00041">
    <property type="entry name" value="CUB"/>
    <property type="match status" value="1"/>
</dbReference>
<evidence type="ECO:0000256" key="7">
    <source>
        <dbReference type="ARBA" id="ARBA00022837"/>
    </source>
</evidence>
<evidence type="ECO:0000256" key="2">
    <source>
        <dbReference type="ARBA" id="ARBA00022525"/>
    </source>
</evidence>
<feature type="domain" description="CUB" evidence="17">
    <location>
        <begin position="13"/>
        <end position="132"/>
    </location>
</feature>
<feature type="binding site" evidence="14">
    <location>
        <position position="63"/>
    </location>
    <ligand>
        <name>Ca(2+)</name>
        <dbReference type="ChEBI" id="CHEBI:29108"/>
        <label>3</label>
    </ligand>
</feature>
<evidence type="ECO:0000256" key="12">
    <source>
        <dbReference type="PIRSR" id="PIRSR001155-2"/>
    </source>
</evidence>
<keyword evidence="9" id="KW-0325">Glycoprotein</keyword>
<feature type="disulfide bond" description="Interchain (between heavy and light chains)" evidence="12">
    <location>
        <begin position="271"/>
        <end position="392"/>
    </location>
</feature>
<feature type="disulfide bond" evidence="12">
    <location>
        <begin position="165"/>
        <end position="198"/>
    </location>
</feature>
<keyword evidence="13" id="KW-0597">Phosphoprotein</keyword>
<evidence type="ECO:0000256" key="14">
    <source>
        <dbReference type="PIRSR" id="PIRSR001155-4"/>
    </source>
</evidence>
<dbReference type="PROSITE" id="PS50923">
    <property type="entry name" value="SUSHI"/>
    <property type="match status" value="2"/>
</dbReference>
<keyword evidence="3" id="KW-0245">EGF-like domain</keyword>
<organism evidence="20">
    <name type="scientific">Sphyrna zygaena</name>
    <name type="common">Smooth hammerhead</name>
    <name type="synonym">Squalus zygaena</name>
    <dbReference type="NCBI Taxonomy" id="195335"/>
    <lineage>
        <taxon>Eukaryota</taxon>
        <taxon>Metazoa</taxon>
        <taxon>Chordata</taxon>
        <taxon>Craniata</taxon>
        <taxon>Vertebrata</taxon>
        <taxon>Chondrichthyes</taxon>
        <taxon>Elasmobranchii</taxon>
        <taxon>Galeomorphii</taxon>
        <taxon>Galeoidea</taxon>
        <taxon>Carcharhiniformes</taxon>
        <taxon>Carcharhinidae</taxon>
        <taxon>Sphyrna</taxon>
    </lineage>
</organism>
<feature type="disulfide bond" evidence="12">
    <location>
        <begin position="465"/>
        <end position="497"/>
    </location>
</feature>
<evidence type="ECO:0000259" key="19">
    <source>
        <dbReference type="PROSITE" id="PS50923"/>
    </source>
</evidence>
<dbReference type="InterPro" id="IPR001314">
    <property type="entry name" value="Peptidase_S1A"/>
</dbReference>
<feature type="disulfide bond" evidence="12">
    <location>
        <begin position="438"/>
        <end position="455"/>
    </location>
</feature>
<evidence type="ECO:0000256" key="4">
    <source>
        <dbReference type="ARBA" id="ARBA00022659"/>
    </source>
</evidence>
<evidence type="ECO:0000259" key="17">
    <source>
        <dbReference type="PROSITE" id="PS01180"/>
    </source>
</evidence>
<sequence length="520" mass="58048">MWLPFWLLAVIQTSYTIQLNKPSGEFSSPNHPLPYPANSTEVWEIPAPEGYIAKIYIPYFDIERSDGCQASYLQILSEGKELARLCGKWDDGGIDPGLHEYYSTGNALRASFTSQGQQTRPFTGFRALYSHVGVRATCPAHVLPHSLLEPAWPKFNFRDTVKVTCLRGYEMVEGLKTIPSFYAECQQDGSWKTPGYSCQPVDCSIPPEIENGRVTFVTQADVTIYKSIIRYRCDEPYYQLQSNQNQFYCSSEATWENNGTGQVLPECIPVCGKPSNPVIFRERIIRGSVAKRGNFPWQVLFQRPRGAGALISDQWVLTAAHVAEGAPSLSMVAGITSTKHLERDGTRLQPAEVFVHPGYRPHSGQGHNYNHDIALVRLRSKVRLGPDLSPICLPPHNAQHLLPVNKIGLVSGWGLTENDTLPTHLMFVRLPIRELAECRGLSTGHQVTITDNMICAGGQDGSDSCQGDSGGAFVFSYPKPRRDEFFVGGVVSWGIRCGTFGFYTKVMNYLDWIEEIMRNN</sequence>
<evidence type="ECO:0000256" key="6">
    <source>
        <dbReference type="ARBA" id="ARBA00022825"/>
    </source>
</evidence>
<keyword evidence="8 12" id="KW-1015">Disulfide bond</keyword>
<keyword evidence="14" id="KW-0479">Metal-binding</keyword>
<evidence type="ECO:0000256" key="15">
    <source>
        <dbReference type="PROSITE-ProRule" id="PRU00302"/>
    </source>
</evidence>
<feature type="disulfide bond" evidence="12">
    <location>
        <begin position="203"/>
        <end position="249"/>
    </location>
</feature>
<dbReference type="PROSITE" id="PS50240">
    <property type="entry name" value="TRYPSIN_DOM"/>
    <property type="match status" value="1"/>
</dbReference>
<feature type="domain" description="Peptidase S1" evidence="18">
    <location>
        <begin position="284"/>
        <end position="518"/>
    </location>
</feature>
<feature type="active site" description="Charge relay system" evidence="11">
    <location>
        <position position="372"/>
    </location>
</feature>
<dbReference type="SUPFAM" id="SSF57535">
    <property type="entry name" value="Complement control module/SCR domain"/>
    <property type="match status" value="2"/>
</dbReference>
<dbReference type="PIRSF" id="PIRSF001155">
    <property type="entry name" value="C1r_C1s_MASP"/>
    <property type="match status" value="1"/>
</dbReference>
<feature type="disulfide bond" evidence="12">
    <location>
        <begin position="233"/>
        <end position="267"/>
    </location>
</feature>
<feature type="active site" description="Charge relay system" evidence="11">
    <location>
        <position position="321"/>
    </location>
</feature>
<evidence type="ECO:0000256" key="16">
    <source>
        <dbReference type="SAM" id="SignalP"/>
    </source>
</evidence>
<protein>
    <submittedName>
        <fullName evidence="20">C1s2</fullName>
    </submittedName>
</protein>
<feature type="domain" description="Sushi" evidence="19">
    <location>
        <begin position="136"/>
        <end position="200"/>
    </location>
</feature>
<dbReference type="SUPFAM" id="SSF50494">
    <property type="entry name" value="Trypsin-like serine proteases"/>
    <property type="match status" value="1"/>
</dbReference>
<dbReference type="InterPro" id="IPR000859">
    <property type="entry name" value="CUB_dom"/>
</dbReference>
<dbReference type="FunFam" id="2.10.70.10:FF:000016">
    <property type="entry name" value="Mannan-binding lectin serine protease 1"/>
    <property type="match status" value="1"/>
</dbReference>
<evidence type="ECO:0000259" key="18">
    <source>
        <dbReference type="PROSITE" id="PS50240"/>
    </source>
</evidence>
<dbReference type="InterPro" id="IPR033116">
    <property type="entry name" value="TRYPSIN_SER"/>
</dbReference>
<proteinExistence type="evidence at transcript level"/>
<keyword evidence="6" id="KW-0378">Hydrolase</keyword>
<comment type="caution">
    <text evidence="15">Lacks conserved residue(s) required for the propagation of feature annotation.</text>
</comment>
<dbReference type="EMBL" id="LC107113">
    <property type="protein sequence ID" value="BAU69614.1"/>
    <property type="molecule type" value="mRNA"/>
</dbReference>
<keyword evidence="6" id="KW-0720">Serine protease</keyword>
<keyword evidence="7 14" id="KW-0106">Calcium</keyword>
<evidence type="ECO:0000313" key="20">
    <source>
        <dbReference type="EMBL" id="BAU69614.1"/>
    </source>
</evidence>
<dbReference type="InterPro" id="IPR001254">
    <property type="entry name" value="Trypsin_dom"/>
</dbReference>
<dbReference type="InterPro" id="IPR000436">
    <property type="entry name" value="Sushi_SCR_CCP_dom"/>
</dbReference>
<evidence type="ECO:0000256" key="11">
    <source>
        <dbReference type="PIRSR" id="PIRSR001155-1"/>
    </source>
</evidence>
<evidence type="ECO:0000256" key="13">
    <source>
        <dbReference type="PIRSR" id="PIRSR001155-3"/>
    </source>
</evidence>
<dbReference type="SMART" id="SM00020">
    <property type="entry name" value="Tryp_SPc"/>
    <property type="match status" value="1"/>
</dbReference>
<dbReference type="FunFam" id="2.40.10.10:FF:000054">
    <property type="entry name" value="Complement C1r subcomponent"/>
    <property type="match status" value="1"/>
</dbReference>
<feature type="domain" description="Sushi" evidence="19">
    <location>
        <begin position="201"/>
        <end position="269"/>
    </location>
</feature>
<feature type="disulfide bond" evidence="12">
    <location>
        <begin position="68"/>
        <end position="86"/>
    </location>
</feature>
<name>A0A146GEF4_SPHZY</name>
<dbReference type="PANTHER" id="PTHR24255">
    <property type="entry name" value="COMPLEMENT COMPONENT 1, S SUBCOMPONENT-RELATED"/>
    <property type="match status" value="1"/>
</dbReference>
<dbReference type="InterPro" id="IPR035914">
    <property type="entry name" value="Sperma_CUB_dom_sf"/>
</dbReference>